<feature type="domain" description="Importin N-terminal" evidence="8">
    <location>
        <begin position="19"/>
        <end position="92"/>
    </location>
</feature>
<dbReference type="GO" id="GO:0006606">
    <property type="term" value="P:protein import into nucleus"/>
    <property type="evidence" value="ECO:0007669"/>
    <property type="project" value="TreeGrafter"/>
</dbReference>
<evidence type="ECO:0000256" key="7">
    <source>
        <dbReference type="ARBA" id="ARBA00023242"/>
    </source>
</evidence>
<dbReference type="Pfam" id="PF03810">
    <property type="entry name" value="IBN_N"/>
    <property type="match status" value="1"/>
</dbReference>
<evidence type="ECO:0000256" key="6">
    <source>
        <dbReference type="ARBA" id="ARBA00022927"/>
    </source>
</evidence>
<evidence type="ECO:0000256" key="1">
    <source>
        <dbReference type="ARBA" id="ARBA00004123"/>
    </source>
</evidence>
<dbReference type="InParanoid" id="A0A067MCJ0"/>
<protein>
    <recommendedName>
        <fullName evidence="8">Importin N-terminal domain-containing protein</fullName>
    </recommendedName>
</protein>
<comment type="similarity">
    <text evidence="3">Belongs to the XPO2/CSE1 family.</text>
</comment>
<dbReference type="EMBL" id="KL198050">
    <property type="protein sequence ID" value="KDQ12400.1"/>
    <property type="molecule type" value="Genomic_DNA"/>
</dbReference>
<keyword evidence="7" id="KW-0539">Nucleus</keyword>
<dbReference type="SMART" id="SM00913">
    <property type="entry name" value="IBN_N"/>
    <property type="match status" value="1"/>
</dbReference>
<sequence>MSINELLLASLVPSTRQAAESQLTTVSVQPGFLPHLLQLALDPAQPLQVRQAASVYFKNNVRRRWDTESEEPPVPNDDKLALRRQLVPAMVSLSSPSDKLIRIQVGEAVATVAEFDFPQQWPELVDQLVSSLSESDYSINIGVLETAHSIFGRWRSQIRTDDLYTTINYVLSRFQDQFLALFYRTAALISQPGQPNLPLLAQAMALLLALFYDFTTQDLPPAIEDAHDKFFGNATEDGWFLHLLKWDPLELRGDPEDPNPTQPLVIRATILEIAELYTLKYHELLAPRIQAFVRAVWELIGASGETIREDIVVAQAIKFLSVAVKSGLNTQLFSQRETLESLCERIVVPNMSLREHEVEQFEDDPLEYIRRDLSLGIEGGSTRRHAAAELVRAFVSIGLETEVTNIMERYIAKGLEVYGQNPSANWRSKDTVTYLVTAVASHGSTTQQGVISINPHIDIIKFFSDHIALDLQSENETIHPILQVDAIRFLYTFRNQLTKDQLLAVLPLLVKHLTSRNYVSYTYAAITIERMLSIRHGIQPLFSHTDIQGFAPNILSALFGKIEAGGTPEKVAENDYLMKCVMRVVLTARNTLTPVYTSVLERLVNILGVISKNPSNPNFSQYTFESIAGLLRFIGKDTPSAIAHFENALFPPFTFILQQDIDQFIPYVFQVLSQMLELHPSNIPDAYRSLLPLLLTPPPWQQRGNIPALVRLVRAFLKKDAATMVQTGQLRTVLAVIQQRLIPSKLNDLFGFELLQAVVASVAPTDLRQYLRDVLMTLFTRLQTSRTDKYTYGLAYFIFYTMAIQVEGLNPDFVISAVESVQANLWPSLLADVLLPTLSKTPAKDVKVVAVGLVRLVTQSEAMLTEPCARTWPLALNALLKLLLQPGKHAQKDGNSDLNEEALSLIDLEEQNAGYQAGFSKLAASQPLPTDPVPHVSDVSEYLAGEFARAVREDRRGRYKRLLSGAEPQLVAPLIQALGTAGVSL</sequence>
<accession>A0A067MCJ0</accession>
<evidence type="ECO:0000256" key="2">
    <source>
        <dbReference type="ARBA" id="ARBA00004496"/>
    </source>
</evidence>
<name>A0A067MCJ0_BOTB1</name>
<dbReference type="FunCoup" id="A0A067MCJ0">
    <property type="interactions" value="824"/>
</dbReference>
<evidence type="ECO:0000313" key="9">
    <source>
        <dbReference type="EMBL" id="KDQ12400.1"/>
    </source>
</evidence>
<dbReference type="SUPFAM" id="SSF48371">
    <property type="entry name" value="ARM repeat"/>
    <property type="match status" value="1"/>
</dbReference>
<dbReference type="Gene3D" id="1.25.10.10">
    <property type="entry name" value="Leucine-rich Repeat Variant"/>
    <property type="match status" value="1"/>
</dbReference>
<dbReference type="Pfam" id="PF08506">
    <property type="entry name" value="Cse1"/>
    <property type="match status" value="1"/>
</dbReference>
<comment type="subcellular location">
    <subcellularLocation>
        <location evidence="2">Cytoplasm</location>
    </subcellularLocation>
    <subcellularLocation>
        <location evidence="1">Nucleus</location>
    </subcellularLocation>
</comment>
<dbReference type="GO" id="GO:0005635">
    <property type="term" value="C:nuclear envelope"/>
    <property type="evidence" value="ECO:0007669"/>
    <property type="project" value="TreeGrafter"/>
</dbReference>
<dbReference type="Pfam" id="PF03378">
    <property type="entry name" value="CAS_CSE1"/>
    <property type="match status" value="1"/>
</dbReference>
<evidence type="ECO:0000259" key="8">
    <source>
        <dbReference type="PROSITE" id="PS50166"/>
    </source>
</evidence>
<dbReference type="InterPro" id="IPR005043">
    <property type="entry name" value="XPO2_C"/>
</dbReference>
<proteinExistence type="inferred from homology"/>
<dbReference type="GO" id="GO:0005829">
    <property type="term" value="C:cytosol"/>
    <property type="evidence" value="ECO:0007669"/>
    <property type="project" value="TreeGrafter"/>
</dbReference>
<dbReference type="Proteomes" id="UP000027195">
    <property type="component" value="Unassembled WGS sequence"/>
</dbReference>
<keyword evidence="6" id="KW-0653">Protein transport</keyword>
<dbReference type="STRING" id="930990.A0A067MCJ0"/>
<organism evidence="9 10">
    <name type="scientific">Botryobasidium botryosum (strain FD-172 SS1)</name>
    <dbReference type="NCBI Taxonomy" id="930990"/>
    <lineage>
        <taxon>Eukaryota</taxon>
        <taxon>Fungi</taxon>
        <taxon>Dikarya</taxon>
        <taxon>Basidiomycota</taxon>
        <taxon>Agaricomycotina</taxon>
        <taxon>Agaricomycetes</taxon>
        <taxon>Cantharellales</taxon>
        <taxon>Botryobasidiaceae</taxon>
        <taxon>Botryobasidium</taxon>
    </lineage>
</organism>
<dbReference type="GO" id="GO:0005049">
    <property type="term" value="F:nuclear export signal receptor activity"/>
    <property type="evidence" value="ECO:0007669"/>
    <property type="project" value="TreeGrafter"/>
</dbReference>
<dbReference type="InterPro" id="IPR013713">
    <property type="entry name" value="XPO2_central"/>
</dbReference>
<evidence type="ECO:0000256" key="5">
    <source>
        <dbReference type="ARBA" id="ARBA00022490"/>
    </source>
</evidence>
<evidence type="ECO:0000256" key="3">
    <source>
        <dbReference type="ARBA" id="ARBA00008669"/>
    </source>
</evidence>
<dbReference type="InterPro" id="IPR016024">
    <property type="entry name" value="ARM-type_fold"/>
</dbReference>
<reference evidence="10" key="1">
    <citation type="journal article" date="2014" name="Proc. Natl. Acad. Sci. U.S.A.">
        <title>Extensive sampling of basidiomycete genomes demonstrates inadequacy of the white-rot/brown-rot paradigm for wood decay fungi.</title>
        <authorList>
            <person name="Riley R."/>
            <person name="Salamov A.A."/>
            <person name="Brown D.W."/>
            <person name="Nagy L.G."/>
            <person name="Floudas D."/>
            <person name="Held B.W."/>
            <person name="Levasseur A."/>
            <person name="Lombard V."/>
            <person name="Morin E."/>
            <person name="Otillar R."/>
            <person name="Lindquist E.A."/>
            <person name="Sun H."/>
            <person name="LaButti K.M."/>
            <person name="Schmutz J."/>
            <person name="Jabbour D."/>
            <person name="Luo H."/>
            <person name="Baker S.E."/>
            <person name="Pisabarro A.G."/>
            <person name="Walton J.D."/>
            <person name="Blanchette R.A."/>
            <person name="Henrissat B."/>
            <person name="Martin F."/>
            <person name="Cullen D."/>
            <person name="Hibbett D.S."/>
            <person name="Grigoriev I.V."/>
        </authorList>
    </citation>
    <scope>NUCLEOTIDE SEQUENCE [LARGE SCALE GENOMIC DNA]</scope>
    <source>
        <strain evidence="10">FD-172 SS1</strain>
    </source>
</reference>
<dbReference type="HOGENOM" id="CLU_009614_0_0_1"/>
<dbReference type="AlphaFoldDB" id="A0A067MCJ0"/>
<dbReference type="InterPro" id="IPR011989">
    <property type="entry name" value="ARM-like"/>
</dbReference>
<dbReference type="PANTHER" id="PTHR10997:SF8">
    <property type="entry name" value="EXPORTIN-2"/>
    <property type="match status" value="1"/>
</dbReference>
<dbReference type="InterPro" id="IPR001494">
    <property type="entry name" value="Importin-beta_N"/>
</dbReference>
<dbReference type="GO" id="GO:0031267">
    <property type="term" value="F:small GTPase binding"/>
    <property type="evidence" value="ECO:0007669"/>
    <property type="project" value="InterPro"/>
</dbReference>
<dbReference type="GO" id="GO:0006611">
    <property type="term" value="P:protein export from nucleus"/>
    <property type="evidence" value="ECO:0007669"/>
    <property type="project" value="TreeGrafter"/>
</dbReference>
<keyword evidence="10" id="KW-1185">Reference proteome</keyword>
<evidence type="ECO:0000256" key="4">
    <source>
        <dbReference type="ARBA" id="ARBA00022448"/>
    </source>
</evidence>
<dbReference type="OrthoDB" id="3268246at2759"/>
<gene>
    <name evidence="9" type="ORF">BOTBODRAFT_34372</name>
</gene>
<evidence type="ECO:0000313" key="10">
    <source>
        <dbReference type="Proteomes" id="UP000027195"/>
    </source>
</evidence>
<keyword evidence="4" id="KW-0813">Transport</keyword>
<keyword evidence="5" id="KW-0963">Cytoplasm</keyword>
<dbReference type="PROSITE" id="PS50166">
    <property type="entry name" value="IMPORTIN_B_NT"/>
    <property type="match status" value="1"/>
</dbReference>
<dbReference type="PANTHER" id="PTHR10997">
    <property type="entry name" value="IMPORTIN-7, 8, 11"/>
    <property type="match status" value="1"/>
</dbReference>